<sequence>MNAIKTNDENQVIEAIKYRPAVSVILPFDSKISLKSEMDHKLKIALEEAKRQLLSVYPDEKAYVVINKLQKLIAGLKYDMAKKSIAIFVSPLTEKVIYLDTEVKEKLIIDESFEIRDLVYNKTQALTYILLLLSAEHAKLCQVSDHEFEYLKSAFPLDTQAYENDISERVSNFSDPANRKEEVLNKYLQHVDQSLTEVLKQHHLPVFILGTDRALGHLKKMTRNGKYIAEFIQGNVLEAEETKIRAIMAPHVSNWRKINQAAVLAELEKALDQKKLAVGMKEVWQAAAHKNNRLLVVEKDFMYPAHLGPSADNIYQEDISLNRPFYIKDAVDEVIEKVLESGGEVEFVDNGSLHNYEHIALVEYYSN</sequence>
<dbReference type="Pfam" id="PF18845">
    <property type="entry name" value="baeRF_family3"/>
    <property type="match status" value="1"/>
</dbReference>
<keyword evidence="2" id="KW-1185">Reference proteome</keyword>
<evidence type="ECO:0000313" key="1">
    <source>
        <dbReference type="EMBL" id="BAU55053.1"/>
    </source>
</evidence>
<gene>
    <name evidence="1" type="ORF">MgSA37_03234</name>
</gene>
<proteinExistence type="predicted"/>
<evidence type="ECO:0000313" key="2">
    <source>
        <dbReference type="Proteomes" id="UP000218263"/>
    </source>
</evidence>
<dbReference type="RefSeq" id="WP_096353217.1">
    <property type="nucleotide sequence ID" value="NZ_AP017313.1"/>
</dbReference>
<dbReference type="OrthoDB" id="644173at2"/>
<dbReference type="Proteomes" id="UP000218263">
    <property type="component" value="Chromosome"/>
</dbReference>
<dbReference type="InterPro" id="IPR041289">
    <property type="entry name" value="Bact_RF_family3"/>
</dbReference>
<accession>A0A0X8X4Q6</accession>
<name>A0A0X8X4Q6_9SPHI</name>
<dbReference type="AlphaFoldDB" id="A0A0X8X4Q6"/>
<dbReference type="EMBL" id="AP017313">
    <property type="protein sequence ID" value="BAU55053.1"/>
    <property type="molecule type" value="Genomic_DNA"/>
</dbReference>
<reference evidence="1 2" key="1">
    <citation type="submission" date="2015-12" db="EMBL/GenBank/DDBJ databases">
        <title>Genome sequence of Mucilaginibacter gotjawali.</title>
        <authorList>
            <person name="Lee J.S."/>
            <person name="Lee K.C."/>
            <person name="Kim K.K."/>
            <person name="Lee B.W."/>
        </authorList>
    </citation>
    <scope>NUCLEOTIDE SEQUENCE [LARGE SCALE GENOMIC DNA]</scope>
    <source>
        <strain evidence="1 2">SA3-7</strain>
    </source>
</reference>
<dbReference type="KEGG" id="mgot:MgSA37_03234"/>
<protein>
    <submittedName>
        <fullName evidence="1">Uncharacterized protein</fullName>
    </submittedName>
</protein>
<organism evidence="1 2">
    <name type="scientific">Mucilaginibacter gotjawali</name>
    <dbReference type="NCBI Taxonomy" id="1550579"/>
    <lineage>
        <taxon>Bacteria</taxon>
        <taxon>Pseudomonadati</taxon>
        <taxon>Bacteroidota</taxon>
        <taxon>Sphingobacteriia</taxon>
        <taxon>Sphingobacteriales</taxon>
        <taxon>Sphingobacteriaceae</taxon>
        <taxon>Mucilaginibacter</taxon>
    </lineage>
</organism>